<reference evidence="1" key="1">
    <citation type="submission" date="2021-03" db="EMBL/GenBank/DDBJ databases">
        <title>Evolutionary innovations through gain and loss of genes in the ectomycorrhizal Boletales.</title>
        <authorList>
            <person name="Wu G."/>
            <person name="Miyauchi S."/>
            <person name="Morin E."/>
            <person name="Yang Z.-L."/>
            <person name="Xu J."/>
            <person name="Martin F.M."/>
        </authorList>
    </citation>
    <scope>NUCLEOTIDE SEQUENCE</scope>
    <source>
        <strain evidence="1">BR01</strain>
    </source>
</reference>
<dbReference type="Proteomes" id="UP000683000">
    <property type="component" value="Unassembled WGS sequence"/>
</dbReference>
<evidence type="ECO:0000313" key="1">
    <source>
        <dbReference type="EMBL" id="KAG6380612.1"/>
    </source>
</evidence>
<gene>
    <name evidence="1" type="ORF">JVT61DRAFT_4978</name>
</gene>
<accession>A0A8I2Z0T9</accession>
<keyword evidence="2" id="KW-1185">Reference proteome</keyword>
<proteinExistence type="predicted"/>
<dbReference type="AlphaFoldDB" id="A0A8I2Z0T9"/>
<protein>
    <submittedName>
        <fullName evidence="1">Uncharacterized protein</fullName>
    </submittedName>
</protein>
<sequence>MSTVQEPHCWIRVWLCCTVYRTPRSQSPTDLMYKITHDAIYFTHKPSRASTGLVASQYVHVHGVDTHAPPDAEVFPVLDEDMEDGFAEGLEDEDLDDEDPVGMSLALDGQYPEHPMSLVTVLSANIFSGSCPQIQTRYTVWASMY</sequence>
<organism evidence="1 2">
    <name type="scientific">Boletus reticuloceps</name>
    <dbReference type="NCBI Taxonomy" id="495285"/>
    <lineage>
        <taxon>Eukaryota</taxon>
        <taxon>Fungi</taxon>
        <taxon>Dikarya</taxon>
        <taxon>Basidiomycota</taxon>
        <taxon>Agaricomycotina</taxon>
        <taxon>Agaricomycetes</taxon>
        <taxon>Agaricomycetidae</taxon>
        <taxon>Boletales</taxon>
        <taxon>Boletineae</taxon>
        <taxon>Boletaceae</taxon>
        <taxon>Boletoideae</taxon>
        <taxon>Boletus</taxon>
    </lineage>
</organism>
<name>A0A8I2Z0T9_9AGAM</name>
<evidence type="ECO:0000313" key="2">
    <source>
        <dbReference type="Proteomes" id="UP000683000"/>
    </source>
</evidence>
<comment type="caution">
    <text evidence="1">The sequence shown here is derived from an EMBL/GenBank/DDBJ whole genome shotgun (WGS) entry which is preliminary data.</text>
</comment>
<dbReference type="EMBL" id="JAGFBS010000002">
    <property type="protein sequence ID" value="KAG6380612.1"/>
    <property type="molecule type" value="Genomic_DNA"/>
</dbReference>